<dbReference type="RefSeq" id="WP_203824923.1">
    <property type="nucleotide sequence ID" value="NZ_BAAATY010000004.1"/>
</dbReference>
<dbReference type="InterPro" id="IPR017853">
    <property type="entry name" value="GH"/>
</dbReference>
<evidence type="ECO:0000259" key="5">
    <source>
        <dbReference type="SMART" id="SM00458"/>
    </source>
</evidence>
<dbReference type="Gene3D" id="3.20.20.80">
    <property type="entry name" value="Glycosidases"/>
    <property type="match status" value="1"/>
</dbReference>
<dbReference type="Pfam" id="PF00150">
    <property type="entry name" value="Cellulase"/>
    <property type="match status" value="1"/>
</dbReference>
<reference evidence="6 7" key="1">
    <citation type="submission" date="2021-01" db="EMBL/GenBank/DDBJ databases">
        <title>Whole genome shotgun sequence of Actinoplanes palleronii NBRC 14916.</title>
        <authorList>
            <person name="Komaki H."/>
            <person name="Tamura T."/>
        </authorList>
    </citation>
    <scope>NUCLEOTIDE SEQUENCE [LARGE SCALE GENOMIC DNA]</scope>
    <source>
        <strain evidence="6 7">NBRC 14916</strain>
    </source>
</reference>
<sequence length="477" mass="51350">MRARIPTALGAVLLFLSGALVASSSPATAATNGFRGVNWADQRDNFVDDTLVLGGLSTSDSYATTQAKANAIITGFQNNLGANTVRMPVNYPTVSGSYWASYVGAIDTAASKGKVILSYWEANSSRDGLVDNSTQFWSMWQTIVTKYASNANVYFEPFNEPYGYSDTDWKNLAAQWLTNYASVPRARVIISGAGYNQRLTTIGSDTRFDGTLISRHIYQFFDAARVTEDSWREALRTSVGSYASRVLITEFGATMTDGRNYNAVSSSDKFVPFLRGVAAEARAEGLGTVYWPGIRIADPYRLQEIGGSGTALTLTTTNASGRDQLRYSWGLDGGGNALLAHYRVTNRNSGKVMDVVGSSIAESAEVKQYTWNGGANQKWAFEDVGSGYVRVVNQFSGKCLDVASASTADGANVVQYTCGTGTNQQWSWVATGSYWTLVARHSGKCLDVVAAGTADGADISQYTCNGGTNQQWTRSAA</sequence>
<feature type="chain" id="PRO_5047282272" evidence="4">
    <location>
        <begin position="30"/>
        <end position="477"/>
    </location>
</feature>
<dbReference type="Gene3D" id="2.80.10.50">
    <property type="match status" value="3"/>
</dbReference>
<evidence type="ECO:0000313" key="6">
    <source>
        <dbReference type="EMBL" id="GIE66079.1"/>
    </source>
</evidence>
<dbReference type="InterPro" id="IPR035992">
    <property type="entry name" value="Ricin_B-like_lectins"/>
</dbReference>
<dbReference type="InterPro" id="IPR001547">
    <property type="entry name" value="Glyco_hydro_5"/>
</dbReference>
<dbReference type="CDD" id="cd00161">
    <property type="entry name" value="beta-trefoil_Ricin-like"/>
    <property type="match status" value="1"/>
</dbReference>
<dbReference type="SUPFAM" id="SSF51445">
    <property type="entry name" value="(Trans)glycosidases"/>
    <property type="match status" value="1"/>
</dbReference>
<dbReference type="EMBL" id="BOMS01000026">
    <property type="protein sequence ID" value="GIE66079.1"/>
    <property type="molecule type" value="Genomic_DNA"/>
</dbReference>
<comment type="caution">
    <text evidence="6">The sequence shown here is derived from an EMBL/GenBank/DDBJ whole genome shotgun (WGS) entry which is preliminary data.</text>
</comment>
<keyword evidence="4" id="KW-0732">Signal</keyword>
<protein>
    <submittedName>
        <fullName evidence="6">Carbohydrate-binding protein</fullName>
    </submittedName>
</protein>
<dbReference type="Pfam" id="PF00652">
    <property type="entry name" value="Ricin_B_lectin"/>
    <property type="match status" value="1"/>
</dbReference>
<evidence type="ECO:0000256" key="3">
    <source>
        <dbReference type="RuleBase" id="RU361153"/>
    </source>
</evidence>
<dbReference type="SUPFAM" id="SSF50370">
    <property type="entry name" value="Ricin B-like lectins"/>
    <property type="match status" value="1"/>
</dbReference>
<keyword evidence="7" id="KW-1185">Reference proteome</keyword>
<accession>A0ABQ4B5X2</accession>
<evidence type="ECO:0000313" key="7">
    <source>
        <dbReference type="Proteomes" id="UP000624709"/>
    </source>
</evidence>
<feature type="domain" description="Ricin B lectin" evidence="5">
    <location>
        <begin position="340"/>
        <end position="475"/>
    </location>
</feature>
<keyword evidence="2 3" id="KW-0326">Glycosidase</keyword>
<evidence type="ECO:0000256" key="2">
    <source>
        <dbReference type="ARBA" id="ARBA00023295"/>
    </source>
</evidence>
<proteinExistence type="inferred from homology"/>
<dbReference type="PROSITE" id="PS50231">
    <property type="entry name" value="RICIN_B_LECTIN"/>
    <property type="match status" value="1"/>
</dbReference>
<gene>
    <name evidence="6" type="ORF">Apa02nite_021870</name>
</gene>
<keyword evidence="1 3" id="KW-0378">Hydrolase</keyword>
<name>A0ABQ4B5X2_9ACTN</name>
<feature type="signal peptide" evidence="4">
    <location>
        <begin position="1"/>
        <end position="29"/>
    </location>
</feature>
<dbReference type="SMART" id="SM00458">
    <property type="entry name" value="RICIN"/>
    <property type="match status" value="1"/>
</dbReference>
<dbReference type="InterPro" id="IPR000772">
    <property type="entry name" value="Ricin_B_lectin"/>
</dbReference>
<dbReference type="Proteomes" id="UP000624709">
    <property type="component" value="Unassembled WGS sequence"/>
</dbReference>
<organism evidence="6 7">
    <name type="scientific">Actinoplanes palleronii</name>
    <dbReference type="NCBI Taxonomy" id="113570"/>
    <lineage>
        <taxon>Bacteria</taxon>
        <taxon>Bacillati</taxon>
        <taxon>Actinomycetota</taxon>
        <taxon>Actinomycetes</taxon>
        <taxon>Micromonosporales</taxon>
        <taxon>Micromonosporaceae</taxon>
        <taxon>Actinoplanes</taxon>
    </lineage>
</organism>
<evidence type="ECO:0000256" key="4">
    <source>
        <dbReference type="SAM" id="SignalP"/>
    </source>
</evidence>
<comment type="similarity">
    <text evidence="3">Belongs to the glycosyl hydrolase 5 (cellulase A) family.</text>
</comment>
<evidence type="ECO:0000256" key="1">
    <source>
        <dbReference type="ARBA" id="ARBA00022801"/>
    </source>
</evidence>